<dbReference type="InterPro" id="IPR009042">
    <property type="entry name" value="RNA_pol_sigma70_r1_2"/>
</dbReference>
<dbReference type="Pfam" id="PF04539">
    <property type="entry name" value="Sigma70_r3"/>
    <property type="match status" value="1"/>
</dbReference>
<keyword evidence="1 5" id="KW-0805">Transcription regulation</keyword>
<proteinExistence type="inferred from homology"/>
<feature type="domain" description="RNA polymerase sigma-70" evidence="7">
    <location>
        <begin position="303"/>
        <end position="316"/>
    </location>
</feature>
<dbReference type="InterPro" id="IPR042189">
    <property type="entry name" value="RNA_pol_sigma_70_r1_1_sf"/>
</dbReference>
<protein>
    <recommendedName>
        <fullName evidence="5">RNA polymerase sigma factor</fullName>
    </recommendedName>
</protein>
<keyword evidence="2 5" id="KW-0731">Sigma factor</keyword>
<dbReference type="Pfam" id="PF03979">
    <property type="entry name" value="Sigma70_r1_1"/>
    <property type="match status" value="1"/>
</dbReference>
<dbReference type="CDD" id="cd06171">
    <property type="entry name" value="Sigma70_r4"/>
    <property type="match status" value="1"/>
</dbReference>
<dbReference type="PROSITE" id="PS00715">
    <property type="entry name" value="SIGMA70_1"/>
    <property type="match status" value="1"/>
</dbReference>
<dbReference type="InterPro" id="IPR013324">
    <property type="entry name" value="RNA_pol_sigma_r3/r4-like"/>
</dbReference>
<dbReference type="InterPro" id="IPR007630">
    <property type="entry name" value="RNA_pol_sigma70_r4"/>
</dbReference>
<dbReference type="Gene3D" id="1.10.220.120">
    <property type="entry name" value="Sigma-70 factor, region 1.1"/>
    <property type="match status" value="1"/>
</dbReference>
<dbReference type="GO" id="GO:0006352">
    <property type="term" value="P:DNA-templated transcription initiation"/>
    <property type="evidence" value="ECO:0007669"/>
    <property type="project" value="InterPro"/>
</dbReference>
<evidence type="ECO:0000256" key="4">
    <source>
        <dbReference type="ARBA" id="ARBA00023163"/>
    </source>
</evidence>
<dbReference type="Gene3D" id="1.20.120.1810">
    <property type="match status" value="1"/>
</dbReference>
<reference evidence="9" key="1">
    <citation type="journal article" date="2012" name="Science">
        <title>Fermentation, hydrogen, and sulfur metabolism in multiple uncultivated bacterial phyla.</title>
        <authorList>
            <person name="Wrighton K.C."/>
            <person name="Thomas B.C."/>
            <person name="Sharon I."/>
            <person name="Miller C.S."/>
            <person name="Castelle C.J."/>
            <person name="VerBerkmoes N.C."/>
            <person name="Wilkins M.J."/>
            <person name="Hettich R.L."/>
            <person name="Lipton M.S."/>
            <person name="Williams K.H."/>
            <person name="Long P.E."/>
            <person name="Banfield J.F."/>
        </authorList>
    </citation>
    <scope>NUCLEOTIDE SEQUENCE [LARGE SCALE GENOMIC DNA]</scope>
</reference>
<dbReference type="InterPro" id="IPR014284">
    <property type="entry name" value="RNA_pol_sigma-70_dom"/>
</dbReference>
<dbReference type="AlphaFoldDB" id="K1XY90"/>
<feature type="compositionally biased region" description="Basic and acidic residues" evidence="6">
    <location>
        <begin position="48"/>
        <end position="58"/>
    </location>
</feature>
<dbReference type="PANTHER" id="PTHR30603">
    <property type="entry name" value="RNA POLYMERASE SIGMA FACTOR RPO"/>
    <property type="match status" value="1"/>
</dbReference>
<evidence type="ECO:0000256" key="2">
    <source>
        <dbReference type="ARBA" id="ARBA00023082"/>
    </source>
</evidence>
<dbReference type="Gene3D" id="1.10.10.10">
    <property type="entry name" value="Winged helix-like DNA-binding domain superfamily/Winged helix DNA-binding domain"/>
    <property type="match status" value="2"/>
</dbReference>
<dbReference type="InterPro" id="IPR036388">
    <property type="entry name" value="WH-like_DNA-bd_sf"/>
</dbReference>
<dbReference type="Pfam" id="PF00140">
    <property type="entry name" value="Sigma70_r1_2"/>
    <property type="match status" value="1"/>
</dbReference>
<dbReference type="SUPFAM" id="SSF88659">
    <property type="entry name" value="Sigma3 and sigma4 domains of RNA polymerase sigma factors"/>
    <property type="match status" value="2"/>
</dbReference>
<feature type="region of interest" description="Disordered" evidence="6">
    <location>
        <begin position="98"/>
        <end position="122"/>
    </location>
</feature>
<evidence type="ECO:0000256" key="6">
    <source>
        <dbReference type="SAM" id="MobiDB-lite"/>
    </source>
</evidence>
<dbReference type="InterPro" id="IPR050239">
    <property type="entry name" value="Sigma-70_RNA_pol_init_factors"/>
</dbReference>
<evidence type="ECO:0000256" key="1">
    <source>
        <dbReference type="ARBA" id="ARBA00023015"/>
    </source>
</evidence>
<organism evidence="9">
    <name type="scientific">uncultured bacterium</name>
    <name type="common">gcode 4</name>
    <dbReference type="NCBI Taxonomy" id="1234023"/>
    <lineage>
        <taxon>Bacteria</taxon>
        <taxon>environmental samples</taxon>
    </lineage>
</organism>
<dbReference type="InterPro" id="IPR007624">
    <property type="entry name" value="RNA_pol_sigma70_r3"/>
</dbReference>
<dbReference type="InterPro" id="IPR013325">
    <property type="entry name" value="RNA_pol_sigma_r2"/>
</dbReference>
<evidence type="ECO:0000259" key="7">
    <source>
        <dbReference type="PROSITE" id="PS00715"/>
    </source>
</evidence>
<gene>
    <name evidence="9" type="ORF">ACD_78C00201G0006</name>
</gene>
<dbReference type="FunFam" id="1.10.601.10:FF:000001">
    <property type="entry name" value="RNA polymerase sigma factor SigA"/>
    <property type="match status" value="1"/>
</dbReference>
<name>K1XY90_9BACT</name>
<dbReference type="Pfam" id="PF04542">
    <property type="entry name" value="Sigma70_r2"/>
    <property type="match status" value="1"/>
</dbReference>
<dbReference type="Pfam" id="PF04545">
    <property type="entry name" value="Sigma70_r4"/>
    <property type="match status" value="1"/>
</dbReference>
<evidence type="ECO:0000256" key="5">
    <source>
        <dbReference type="RuleBase" id="RU362124"/>
    </source>
</evidence>
<dbReference type="GO" id="GO:0003677">
    <property type="term" value="F:DNA binding"/>
    <property type="evidence" value="ECO:0007669"/>
    <property type="project" value="UniProtKB-KW"/>
</dbReference>
<dbReference type="InterPro" id="IPR007627">
    <property type="entry name" value="RNA_pol_sigma70_r2"/>
</dbReference>
<dbReference type="InterPro" id="IPR007127">
    <property type="entry name" value="RNA_pol_sigma_70_r1_1"/>
</dbReference>
<dbReference type="PANTHER" id="PTHR30603:SF47">
    <property type="entry name" value="RNA POLYMERASE SIGMA FACTOR SIGD, CHLOROPLASTIC"/>
    <property type="match status" value="1"/>
</dbReference>
<evidence type="ECO:0000256" key="3">
    <source>
        <dbReference type="ARBA" id="ARBA00023125"/>
    </source>
</evidence>
<keyword evidence="4 5" id="KW-0804">Transcription</keyword>
<dbReference type="SUPFAM" id="SSF88946">
    <property type="entry name" value="Sigma2 domain of RNA polymerase sigma factors"/>
    <property type="match status" value="1"/>
</dbReference>
<dbReference type="PROSITE" id="PS00716">
    <property type="entry name" value="SIGMA70_2"/>
    <property type="match status" value="1"/>
</dbReference>
<dbReference type="PRINTS" id="PR00046">
    <property type="entry name" value="SIGMA70FCT"/>
</dbReference>
<feature type="region of interest" description="Disordered" evidence="6">
    <location>
        <begin position="44"/>
        <end position="67"/>
    </location>
</feature>
<dbReference type="EMBL" id="AMFJ01034201">
    <property type="protein sequence ID" value="EKD29951.1"/>
    <property type="molecule type" value="Genomic_DNA"/>
</dbReference>
<dbReference type="GO" id="GO:0016987">
    <property type="term" value="F:sigma factor activity"/>
    <property type="evidence" value="ECO:0007669"/>
    <property type="project" value="UniProtKB-KW"/>
</dbReference>
<feature type="domain" description="RNA polymerase sigma-70" evidence="8">
    <location>
        <begin position="472"/>
        <end position="498"/>
    </location>
</feature>
<comment type="function">
    <text evidence="5">Sigma factors are initiation factors that promote the attachment of RNA polymerase to specific initiation sites and are then released.</text>
</comment>
<accession>K1XY90</accession>
<keyword evidence="3 5" id="KW-0238">DNA-binding</keyword>
<dbReference type="InterPro" id="IPR000943">
    <property type="entry name" value="RNA_pol_sigma70"/>
</dbReference>
<sequence length="511" mass="58676">MSKKDSRKDTSHVEEVDLDAIVGSDDIFDLGKIREKAILAKDAPSASIKKEISHHNDEEPSDDEDMSLPEVEEIMAIEDDILPLKDEDLLLFEEDLSDFEDEDEEDGDEDEEGGEGTGRKKRERWLKKVPIERSADKRRIGKGLQKFIDISVPAELLEGLSENLQLLIKKGKVEGKITYDELLAAMPHAEDDVDKLDEIYTRLMKLNIEIVDSFDKDEMFKPGHTSEEKAQEIDLSDISDDSIRMYLNEIGRFHLIDAEEEVRLGRLIKKGSQDARKKLAEANLRLVVSIAKKYMGRGLGLLDLIQEGNVGLFRAVDKFDPEKGFKFSTYATWWIRQGVTRAIADQARTIRVPVHMVETINRFTHTFRRLTQELAREPLMEELALELDMDIRKVRQIMRISQDILSLDSPVGGEEDTTLGDFVEDDKYLTPDKAANLTLLKENLYEMLDFLTPRERKIVIMRFGLDGGEIHTLEEVGKEFWVTRERVRQIEAKTLEKLKSHPSADKIRFFN</sequence>
<dbReference type="Gene3D" id="1.10.601.10">
    <property type="entry name" value="RNA Polymerase Primary Sigma Factor"/>
    <property type="match status" value="1"/>
</dbReference>
<evidence type="ECO:0000313" key="9">
    <source>
        <dbReference type="EMBL" id="EKD29951.1"/>
    </source>
</evidence>
<evidence type="ECO:0000259" key="8">
    <source>
        <dbReference type="PROSITE" id="PS00716"/>
    </source>
</evidence>
<dbReference type="NCBIfam" id="TIGR02937">
    <property type="entry name" value="sigma70-ECF"/>
    <property type="match status" value="1"/>
</dbReference>
<feature type="compositionally biased region" description="Acidic residues" evidence="6">
    <location>
        <begin position="98"/>
        <end position="114"/>
    </location>
</feature>
<comment type="similarity">
    <text evidence="5">Belongs to the sigma-70 factor family.</text>
</comment>
<comment type="caution">
    <text evidence="9">The sequence shown here is derived from an EMBL/GenBank/DDBJ whole genome shotgun (WGS) entry which is preliminary data.</text>
</comment>